<proteinExistence type="predicted"/>
<dbReference type="Gene3D" id="2.40.160.200">
    <property type="entry name" value="LURP1-related"/>
    <property type="match status" value="1"/>
</dbReference>
<dbReference type="PANTHER" id="PTHR23248">
    <property type="entry name" value="PHOSPHOLIPID SCRAMBLASE-RELATED"/>
    <property type="match status" value="1"/>
</dbReference>
<evidence type="ECO:0000313" key="2">
    <source>
        <dbReference type="Proteomes" id="UP000322791"/>
    </source>
</evidence>
<dbReference type="EMBL" id="VTHL01000010">
    <property type="protein sequence ID" value="TYZ09329.1"/>
    <property type="molecule type" value="Genomic_DNA"/>
</dbReference>
<dbReference type="GO" id="GO:0017128">
    <property type="term" value="F:phospholipid scramblase activity"/>
    <property type="evidence" value="ECO:0007669"/>
    <property type="project" value="InterPro"/>
</dbReference>
<evidence type="ECO:0000313" key="1">
    <source>
        <dbReference type="EMBL" id="TYZ09329.1"/>
    </source>
</evidence>
<keyword evidence="2" id="KW-1185">Reference proteome</keyword>
<dbReference type="InterPro" id="IPR025659">
    <property type="entry name" value="Tubby-like_C"/>
</dbReference>
<dbReference type="Pfam" id="PF03803">
    <property type="entry name" value="Scramblase"/>
    <property type="match status" value="1"/>
</dbReference>
<protein>
    <submittedName>
        <fullName evidence="1">Oxidoreductase</fullName>
    </submittedName>
</protein>
<comment type="caution">
    <text evidence="1">The sequence shown here is derived from an EMBL/GenBank/DDBJ whole genome shotgun (WGS) entry which is preliminary data.</text>
</comment>
<name>A0A5D6V3D1_9BACT</name>
<gene>
    <name evidence="1" type="ORF">FY528_11330</name>
</gene>
<dbReference type="PANTHER" id="PTHR23248:SF9">
    <property type="entry name" value="PHOSPHOLIPID SCRAMBLASE"/>
    <property type="match status" value="1"/>
</dbReference>
<organism evidence="1 2">
    <name type="scientific">Hymenobacter lutimineralis</name>
    <dbReference type="NCBI Taxonomy" id="2606448"/>
    <lineage>
        <taxon>Bacteria</taxon>
        <taxon>Pseudomonadati</taxon>
        <taxon>Bacteroidota</taxon>
        <taxon>Cytophagia</taxon>
        <taxon>Cytophagales</taxon>
        <taxon>Hymenobacteraceae</taxon>
        <taxon>Hymenobacter</taxon>
    </lineage>
</organism>
<dbReference type="AlphaFoldDB" id="A0A5D6V3D1"/>
<dbReference type="Proteomes" id="UP000322791">
    <property type="component" value="Unassembled WGS sequence"/>
</dbReference>
<dbReference type="InterPro" id="IPR038595">
    <property type="entry name" value="LOR_sf"/>
</dbReference>
<dbReference type="RefSeq" id="WP_149071123.1">
    <property type="nucleotide sequence ID" value="NZ_VTHL01000010.1"/>
</dbReference>
<reference evidence="1 2" key="1">
    <citation type="submission" date="2019-08" db="EMBL/GenBank/DDBJ databases">
        <authorList>
            <person name="Seo M.-J."/>
        </authorList>
    </citation>
    <scope>NUCLEOTIDE SEQUENCE [LARGE SCALE GENOMIC DNA]</scope>
    <source>
        <strain evidence="1 2">KIGAM108</strain>
    </source>
</reference>
<dbReference type="GO" id="GO:0005886">
    <property type="term" value="C:plasma membrane"/>
    <property type="evidence" value="ECO:0007669"/>
    <property type="project" value="TreeGrafter"/>
</dbReference>
<dbReference type="SUPFAM" id="SSF54518">
    <property type="entry name" value="Tubby C-terminal domain-like"/>
    <property type="match status" value="1"/>
</dbReference>
<dbReference type="InterPro" id="IPR005552">
    <property type="entry name" value="Scramblase"/>
</dbReference>
<accession>A0A5D6V3D1</accession>
<sequence length="195" mass="22040">MLNRRTYFIREHVGHFKLTDTYDILDPEQNEHLGYATETTPKWIQYLRLLTKKRNTPISLVVRPLNDERPVLRLERGWTFLRSTVNVFDAQNSKIGYFKSKLFSLGGGFHVYTAADVRVAEVKGNWTGWDFTFVSATGQTIGTVTKKWAGLGKELFTTADNYMISLEDMGSMQAASAALLLAAGLAIDAVFNEQH</sequence>